<accession>A0A7Y0QHI4</accession>
<keyword evidence="2" id="KW-0732">Signal</keyword>
<dbReference type="PANTHER" id="PTHR43649:SF12">
    <property type="entry name" value="DIACETYLCHITOBIOSE BINDING PROTEIN DASA"/>
    <property type="match status" value="1"/>
</dbReference>
<dbReference type="CDD" id="cd14748">
    <property type="entry name" value="PBP2_UgpB"/>
    <property type="match status" value="1"/>
</dbReference>
<evidence type="ECO:0000256" key="2">
    <source>
        <dbReference type="SAM" id="SignalP"/>
    </source>
</evidence>
<dbReference type="PANTHER" id="PTHR43649">
    <property type="entry name" value="ARABINOSE-BINDING PROTEIN-RELATED"/>
    <property type="match status" value="1"/>
</dbReference>
<dbReference type="InterPro" id="IPR006059">
    <property type="entry name" value="SBP"/>
</dbReference>
<dbReference type="Proteomes" id="UP000562124">
    <property type="component" value="Unassembled WGS sequence"/>
</dbReference>
<protein>
    <submittedName>
        <fullName evidence="3">ABC transporter substrate-binding protein</fullName>
    </submittedName>
</protein>
<organism evidence="3 4">
    <name type="scientific">Cellulomonas fimi</name>
    <dbReference type="NCBI Taxonomy" id="1708"/>
    <lineage>
        <taxon>Bacteria</taxon>
        <taxon>Bacillati</taxon>
        <taxon>Actinomycetota</taxon>
        <taxon>Actinomycetes</taxon>
        <taxon>Micrococcales</taxon>
        <taxon>Cellulomonadaceae</taxon>
        <taxon>Cellulomonas</taxon>
    </lineage>
</organism>
<dbReference type="InterPro" id="IPR050490">
    <property type="entry name" value="Bact_solute-bd_prot1"/>
</dbReference>
<dbReference type="SUPFAM" id="SSF53850">
    <property type="entry name" value="Periplasmic binding protein-like II"/>
    <property type="match status" value="1"/>
</dbReference>
<evidence type="ECO:0000313" key="4">
    <source>
        <dbReference type="Proteomes" id="UP000562124"/>
    </source>
</evidence>
<dbReference type="Pfam" id="PF13416">
    <property type="entry name" value="SBP_bac_8"/>
    <property type="match status" value="1"/>
</dbReference>
<dbReference type="AlphaFoldDB" id="A0A7Y0QHI4"/>
<gene>
    <name evidence="3" type="ORF">HIR71_08250</name>
</gene>
<evidence type="ECO:0000313" key="3">
    <source>
        <dbReference type="EMBL" id="NMR20208.1"/>
    </source>
</evidence>
<feature type="region of interest" description="Disordered" evidence="1">
    <location>
        <begin position="34"/>
        <end position="53"/>
    </location>
</feature>
<dbReference type="PROSITE" id="PS51257">
    <property type="entry name" value="PROKAR_LIPOPROTEIN"/>
    <property type="match status" value="1"/>
</dbReference>
<dbReference type="EMBL" id="JABCJJ010000010">
    <property type="protein sequence ID" value="NMR20208.1"/>
    <property type="molecule type" value="Genomic_DNA"/>
</dbReference>
<dbReference type="InterPro" id="IPR006311">
    <property type="entry name" value="TAT_signal"/>
</dbReference>
<keyword evidence="4" id="KW-1185">Reference proteome</keyword>
<comment type="caution">
    <text evidence="3">The sequence shown here is derived from an EMBL/GenBank/DDBJ whole genome shotgun (WGS) entry which is preliminary data.</text>
</comment>
<sequence length="446" mass="48441">MRTTGNRSGSQRRRLVLGSVAATSALALAACGGGATPEEAAQGGGEAPEFTGEYTGPEVELSYWNGFTGGDGPFMDQLVEEFNAEHDNITVVQNTIQWADFYQRLPAAVQAGEGPEVGAMQMEQLATNAARNVIVPVDSVAENLELDESDFPEEVWNAGIYKDQRYGIPLDVHSLAMYYNTEQFAAAGITEPPTDEASFMAALDKLQAAGYQQPFWMPTLWPAHLIYLSLLWQNGGEPYAEDGSEALWDSEEGVAALEWMRSIVDAGYSPPNVAIDTQYQAFKNGENSITFDGIWQINDLKATGMPWAIAPIPVFGENDRVWASSHNFFITRQATEDENKYQAAQVFLAWMSEQSGEWAGSGMIPARNSVREEGALDGMSQEVIAEKIDTLRFLPPVPGIGQVQADELEPAVSESILGSASPEAALSQATSQATELMQRNLEQFGG</sequence>
<feature type="signal peptide" evidence="2">
    <location>
        <begin position="1"/>
        <end position="29"/>
    </location>
</feature>
<proteinExistence type="predicted"/>
<feature type="chain" id="PRO_5038612199" evidence="2">
    <location>
        <begin position="30"/>
        <end position="446"/>
    </location>
</feature>
<dbReference type="RefSeq" id="WP_169324590.1">
    <property type="nucleotide sequence ID" value="NZ_JABCJJ010000010.1"/>
</dbReference>
<dbReference type="PROSITE" id="PS51318">
    <property type="entry name" value="TAT"/>
    <property type="match status" value="1"/>
</dbReference>
<name>A0A7Y0QHI4_CELFI</name>
<evidence type="ECO:0000256" key="1">
    <source>
        <dbReference type="SAM" id="MobiDB-lite"/>
    </source>
</evidence>
<reference evidence="3 4" key="1">
    <citation type="submission" date="2020-04" db="EMBL/GenBank/DDBJ databases">
        <title>Sequencing and Assembly of C. fimi.</title>
        <authorList>
            <person name="Ramsey A.R."/>
        </authorList>
    </citation>
    <scope>NUCLEOTIDE SEQUENCE [LARGE SCALE GENOMIC DNA]</scope>
    <source>
        <strain evidence="3 4">SB</strain>
    </source>
</reference>
<dbReference type="Gene3D" id="3.40.190.10">
    <property type="entry name" value="Periplasmic binding protein-like II"/>
    <property type="match status" value="1"/>
</dbReference>